<protein>
    <recommendedName>
        <fullName evidence="16">RING-type E3 ubiquitin transferase BRCA1</fullName>
    </recommendedName>
</protein>
<name>A0A7J8QVU2_GOSDV</name>
<dbReference type="InterPro" id="IPR031099">
    <property type="entry name" value="BRCA1-associated"/>
</dbReference>
<evidence type="ECO:0000256" key="9">
    <source>
        <dbReference type="PROSITE-ProRule" id="PRU00175"/>
    </source>
</evidence>
<dbReference type="GO" id="GO:0004842">
    <property type="term" value="F:ubiquitin-protein transferase activity"/>
    <property type="evidence" value="ECO:0007669"/>
    <property type="project" value="TreeGrafter"/>
</dbReference>
<dbReference type="SMART" id="SM00292">
    <property type="entry name" value="BRCT"/>
    <property type="match status" value="2"/>
</dbReference>
<evidence type="ECO:0000256" key="4">
    <source>
        <dbReference type="ARBA" id="ARBA00022763"/>
    </source>
</evidence>
<dbReference type="Gene3D" id="3.30.40.10">
    <property type="entry name" value="Zinc/RING finger domain, C3HC4 (zinc finger)"/>
    <property type="match status" value="2"/>
</dbReference>
<feature type="region of interest" description="Disordered" evidence="10">
    <location>
        <begin position="161"/>
        <end position="195"/>
    </location>
</feature>
<keyword evidence="4" id="KW-0227">DNA damage</keyword>
<dbReference type="PANTHER" id="PTHR13763:SF9">
    <property type="entry name" value="BRCA1-ASSOCIATED RING DOMAIN PROTEIN 1"/>
    <property type="match status" value="1"/>
</dbReference>
<evidence type="ECO:0000313" key="15">
    <source>
        <dbReference type="Proteomes" id="UP000593561"/>
    </source>
</evidence>
<keyword evidence="8" id="KW-0539">Nucleus</keyword>
<dbReference type="InterPro" id="IPR001357">
    <property type="entry name" value="BRCT_dom"/>
</dbReference>
<keyword evidence="5 9" id="KW-0863">Zinc-finger</keyword>
<evidence type="ECO:0000256" key="6">
    <source>
        <dbReference type="ARBA" id="ARBA00022833"/>
    </source>
</evidence>
<comment type="subcellular location">
    <subcellularLocation>
        <location evidence="1">Nucleus</location>
    </subcellularLocation>
</comment>
<gene>
    <name evidence="14" type="ORF">Godav_018248</name>
</gene>
<evidence type="ECO:0000259" key="11">
    <source>
        <dbReference type="PROSITE" id="PS50089"/>
    </source>
</evidence>
<dbReference type="SUPFAM" id="SSF57850">
    <property type="entry name" value="RING/U-box"/>
    <property type="match status" value="1"/>
</dbReference>
<dbReference type="PROSITE" id="PS00518">
    <property type="entry name" value="ZF_RING_1"/>
    <property type="match status" value="1"/>
</dbReference>
<evidence type="ECO:0000256" key="1">
    <source>
        <dbReference type="ARBA" id="ARBA00004123"/>
    </source>
</evidence>
<dbReference type="Pfam" id="PF00533">
    <property type="entry name" value="BRCT"/>
    <property type="match status" value="1"/>
</dbReference>
<evidence type="ECO:0000313" key="14">
    <source>
        <dbReference type="EMBL" id="MBA0605704.1"/>
    </source>
</evidence>
<sequence>MSFSTKQNSSRAMNPWVLHLQKLGLELKCPLCLNLFKRPLLLPCDHLFCDSCVARTEFGSECPICKVQCANRDLRPLTFMENIVGIYRSLDSAFSANLSHSIEDGVGKTEKFDKCSMQRRATDVGYETPNKDGVDLLRSVSHKQIGASQESRNRQIIMNQADQASLSPPSYGDTKVSDNDSEHSPANFPAKGAGKRNFDDMISLKQNDSVLGIDGHLCDSKRQKRLNYGTLDGGAKTMDHCQSDLQAQNIVTSDCQLRSQNGAPLSGTGLLVTSENMNGNRAICEFCQSSKISEATGMMLHYINGKPVTGDASFGSNVIHVHSSCIEWAPQVYFVGDNVKNLKPELARGAKLKCSRCGLKGAALGCYVKSCRRSYHFPCAKEIPKCRWDYEDFLVLCPAHSSVKFPSEKSRKAHSAAKFPNEKPENCLSADDRVPTESGQLKSNTFWGQPENKKDWVFCGSALSPEEKFLLVKFAKMIGVTVSKFWRPDVTHVIASTDENGACTRTLKVLMAISNGKWSSTPIQKLICKLDFTGIKECVKAMYPLNEEPYEVSLDNHGCCDGPKTGRLRVLDNAPKLFDGFSFYFVGDFVSGYKEDLQNLVVTAGGIVLRRMEELVAHKNGEQTAQTKMVVVYNQDAPQGSELGEEVTIIWQRVSEAQDIATKLGGQVIGHTWLLESIAACKLQPFVN</sequence>
<dbReference type="FunFam" id="3.30.40.10:FF:000310">
    <property type="entry name" value="Breast cancer associated RING 1"/>
    <property type="match status" value="1"/>
</dbReference>
<dbReference type="GO" id="GO:0005634">
    <property type="term" value="C:nucleus"/>
    <property type="evidence" value="ECO:0007669"/>
    <property type="project" value="UniProtKB-SubCell"/>
</dbReference>
<accession>A0A7J8QVU2</accession>
<dbReference type="SMART" id="SM00249">
    <property type="entry name" value="PHD"/>
    <property type="match status" value="1"/>
</dbReference>
<dbReference type="GO" id="GO:0045944">
    <property type="term" value="P:positive regulation of transcription by RNA polymerase II"/>
    <property type="evidence" value="ECO:0007669"/>
    <property type="project" value="TreeGrafter"/>
</dbReference>
<dbReference type="PANTHER" id="PTHR13763">
    <property type="entry name" value="BREAST CANCER TYPE 1 SUSCEPTIBILITY PROTEIN BRCA1"/>
    <property type="match status" value="1"/>
</dbReference>
<dbReference type="SMART" id="SM00184">
    <property type="entry name" value="RING"/>
    <property type="match status" value="2"/>
</dbReference>
<dbReference type="InterPro" id="IPR017907">
    <property type="entry name" value="Znf_RING_CS"/>
</dbReference>
<dbReference type="Gene3D" id="3.40.50.10190">
    <property type="entry name" value="BRCT domain"/>
    <property type="match status" value="2"/>
</dbReference>
<keyword evidence="3" id="KW-0677">Repeat</keyword>
<dbReference type="FunFam" id="3.40.50.10190:FF:000006">
    <property type="entry name" value="Breast cancer type 1 susceptibility protein homolog"/>
    <property type="match status" value="1"/>
</dbReference>
<dbReference type="GO" id="GO:0008270">
    <property type="term" value="F:zinc ion binding"/>
    <property type="evidence" value="ECO:0007669"/>
    <property type="project" value="UniProtKB-KW"/>
</dbReference>
<keyword evidence="7" id="KW-0234">DNA repair</keyword>
<feature type="domain" description="BRCT" evidence="12">
    <location>
        <begin position="457"/>
        <end position="552"/>
    </location>
</feature>
<dbReference type="InterPro" id="IPR036420">
    <property type="entry name" value="BRCT_dom_sf"/>
</dbReference>
<keyword evidence="6" id="KW-0862">Zinc</keyword>
<dbReference type="PROSITE" id="PS50089">
    <property type="entry name" value="ZF_RING_2"/>
    <property type="match status" value="1"/>
</dbReference>
<reference evidence="14 15" key="1">
    <citation type="journal article" date="2019" name="Genome Biol. Evol.">
        <title>Insights into the evolution of the New World diploid cottons (Gossypium, subgenus Houzingenia) based on genome sequencing.</title>
        <authorList>
            <person name="Grover C.E."/>
            <person name="Arick M.A. 2nd"/>
            <person name="Thrash A."/>
            <person name="Conover J.L."/>
            <person name="Sanders W.S."/>
            <person name="Peterson D.G."/>
            <person name="Frelichowski J.E."/>
            <person name="Scheffler J.A."/>
            <person name="Scheffler B.E."/>
            <person name="Wendel J.F."/>
        </authorList>
    </citation>
    <scope>NUCLEOTIDE SEQUENCE [LARGE SCALE GENOMIC DNA]</scope>
    <source>
        <strain evidence="14">27</strain>
        <tissue evidence="14">Leaf</tissue>
    </source>
</reference>
<dbReference type="EMBL" id="JABFAC010000001">
    <property type="protein sequence ID" value="MBA0605704.1"/>
    <property type="molecule type" value="Genomic_DNA"/>
</dbReference>
<dbReference type="Pfam" id="PF13923">
    <property type="entry name" value="zf-C3HC4_2"/>
    <property type="match status" value="1"/>
</dbReference>
<dbReference type="Pfam" id="PF13771">
    <property type="entry name" value="zf-HC5HC2H"/>
    <property type="match status" value="1"/>
</dbReference>
<evidence type="ECO:0000256" key="8">
    <source>
        <dbReference type="ARBA" id="ARBA00023242"/>
    </source>
</evidence>
<dbReference type="SUPFAM" id="SSF52113">
    <property type="entry name" value="BRCT domain"/>
    <property type="match status" value="2"/>
</dbReference>
<evidence type="ECO:0000256" key="2">
    <source>
        <dbReference type="ARBA" id="ARBA00022723"/>
    </source>
</evidence>
<dbReference type="InterPro" id="IPR013083">
    <property type="entry name" value="Znf_RING/FYVE/PHD"/>
</dbReference>
<proteinExistence type="predicted"/>
<evidence type="ECO:0000259" key="13">
    <source>
        <dbReference type="PROSITE" id="PS51805"/>
    </source>
</evidence>
<dbReference type="InterPro" id="IPR001965">
    <property type="entry name" value="Znf_PHD"/>
</dbReference>
<dbReference type="InterPro" id="IPR034732">
    <property type="entry name" value="EPHD"/>
</dbReference>
<comment type="caution">
    <text evidence="14">The sequence shown here is derived from an EMBL/GenBank/DDBJ whole genome shotgun (WGS) entry which is preliminary data.</text>
</comment>
<keyword evidence="2" id="KW-0479">Metal-binding</keyword>
<evidence type="ECO:0000256" key="10">
    <source>
        <dbReference type="SAM" id="MobiDB-lite"/>
    </source>
</evidence>
<organism evidence="14 15">
    <name type="scientific">Gossypium davidsonii</name>
    <name type="common">Davidson's cotton</name>
    <name type="synonym">Gossypium klotzschianum subsp. davidsonii</name>
    <dbReference type="NCBI Taxonomy" id="34287"/>
    <lineage>
        <taxon>Eukaryota</taxon>
        <taxon>Viridiplantae</taxon>
        <taxon>Streptophyta</taxon>
        <taxon>Embryophyta</taxon>
        <taxon>Tracheophyta</taxon>
        <taxon>Spermatophyta</taxon>
        <taxon>Magnoliopsida</taxon>
        <taxon>eudicotyledons</taxon>
        <taxon>Gunneridae</taxon>
        <taxon>Pentapetalae</taxon>
        <taxon>rosids</taxon>
        <taxon>malvids</taxon>
        <taxon>Malvales</taxon>
        <taxon>Malvaceae</taxon>
        <taxon>Malvoideae</taxon>
        <taxon>Gossypium</taxon>
    </lineage>
</organism>
<dbReference type="CDD" id="cd17734">
    <property type="entry name" value="BRCT_Bard1_rpt1"/>
    <property type="match status" value="1"/>
</dbReference>
<feature type="domain" description="BRCT" evidence="12">
    <location>
        <begin position="573"/>
        <end position="688"/>
    </location>
</feature>
<evidence type="ECO:0008006" key="16">
    <source>
        <dbReference type="Google" id="ProtNLM"/>
    </source>
</evidence>
<dbReference type="PROSITE" id="PS51805">
    <property type="entry name" value="EPHD"/>
    <property type="match status" value="1"/>
</dbReference>
<keyword evidence="15" id="KW-1185">Reference proteome</keyword>
<dbReference type="PROSITE" id="PS50172">
    <property type="entry name" value="BRCT"/>
    <property type="match status" value="2"/>
</dbReference>
<dbReference type="Proteomes" id="UP000593561">
    <property type="component" value="Unassembled WGS sequence"/>
</dbReference>
<dbReference type="InterPro" id="IPR001841">
    <property type="entry name" value="Znf_RING"/>
</dbReference>
<evidence type="ECO:0000256" key="7">
    <source>
        <dbReference type="ARBA" id="ARBA00023204"/>
    </source>
</evidence>
<evidence type="ECO:0000256" key="3">
    <source>
        <dbReference type="ARBA" id="ARBA00022737"/>
    </source>
</evidence>
<feature type="domain" description="RING-type" evidence="11">
    <location>
        <begin position="29"/>
        <end position="66"/>
    </location>
</feature>
<evidence type="ECO:0000259" key="12">
    <source>
        <dbReference type="PROSITE" id="PS50172"/>
    </source>
</evidence>
<dbReference type="AlphaFoldDB" id="A0A7J8QVU2"/>
<dbReference type="GO" id="GO:0000724">
    <property type="term" value="P:double-strand break repair via homologous recombination"/>
    <property type="evidence" value="ECO:0007669"/>
    <property type="project" value="TreeGrafter"/>
</dbReference>
<feature type="domain" description="PHD-type" evidence="13">
    <location>
        <begin position="281"/>
        <end position="401"/>
    </location>
</feature>
<evidence type="ECO:0000256" key="5">
    <source>
        <dbReference type="ARBA" id="ARBA00022771"/>
    </source>
</evidence>